<feature type="domain" description="Peptidase C1A papain C-terminal" evidence="1">
    <location>
        <begin position="55"/>
        <end position="104"/>
    </location>
</feature>
<gene>
    <name evidence="2" type="ORF">Ahy_A06g028416</name>
</gene>
<reference evidence="2 3" key="1">
    <citation type="submission" date="2019-01" db="EMBL/GenBank/DDBJ databases">
        <title>Sequencing of cultivated peanut Arachis hypogaea provides insights into genome evolution and oil improvement.</title>
        <authorList>
            <person name="Chen X."/>
        </authorList>
    </citation>
    <scope>NUCLEOTIDE SEQUENCE [LARGE SCALE GENOMIC DNA]</scope>
    <source>
        <strain evidence="3">cv. Fuhuasheng</strain>
        <tissue evidence="2">Leaves</tissue>
    </source>
</reference>
<dbReference type="STRING" id="3818.A0A445CR48"/>
<dbReference type="InterPro" id="IPR038765">
    <property type="entry name" value="Papain-like_cys_pep_sf"/>
</dbReference>
<comment type="caution">
    <text evidence="2">The sequence shown here is derived from an EMBL/GenBank/DDBJ whole genome shotgun (WGS) entry which is preliminary data.</text>
</comment>
<dbReference type="Proteomes" id="UP000289738">
    <property type="component" value="Chromosome A06"/>
</dbReference>
<dbReference type="AlphaFoldDB" id="A0A445CR48"/>
<sequence length="185" mass="21293">MKHSERGFFADSVALAEEIWNVSKLESLETLIEAAFEAIRSRGTNSHVVPSHYGIDWFEYKRQPKKADQGHCGFCWVFGTVESLSDRFCIHFDVDKELDISPAEIDEELVIEDDDIFDDEDDDHEDVYYNSTQEERWFFTKDSSGIFEKAQNPQKRDRKSSLNGIVGVVKIRHKGARGTSNFGDF</sequence>
<dbReference type="GO" id="GO:0006508">
    <property type="term" value="P:proteolysis"/>
    <property type="evidence" value="ECO:0007669"/>
    <property type="project" value="InterPro"/>
</dbReference>
<evidence type="ECO:0000313" key="3">
    <source>
        <dbReference type="Proteomes" id="UP000289738"/>
    </source>
</evidence>
<dbReference type="GO" id="GO:0008234">
    <property type="term" value="F:cysteine-type peptidase activity"/>
    <property type="evidence" value="ECO:0007669"/>
    <property type="project" value="InterPro"/>
</dbReference>
<accession>A0A445CR48</accession>
<dbReference type="SUPFAM" id="SSF54001">
    <property type="entry name" value="Cysteine proteinases"/>
    <property type="match status" value="1"/>
</dbReference>
<dbReference type="InterPro" id="IPR000668">
    <property type="entry name" value="Peptidase_C1A_C"/>
</dbReference>
<dbReference type="Gene3D" id="1.20.5.170">
    <property type="match status" value="1"/>
</dbReference>
<keyword evidence="3" id="KW-1185">Reference proteome</keyword>
<evidence type="ECO:0000313" key="2">
    <source>
        <dbReference type="EMBL" id="RYR53353.1"/>
    </source>
</evidence>
<name>A0A445CR48_ARAHY</name>
<organism evidence="2 3">
    <name type="scientific">Arachis hypogaea</name>
    <name type="common">Peanut</name>
    <dbReference type="NCBI Taxonomy" id="3818"/>
    <lineage>
        <taxon>Eukaryota</taxon>
        <taxon>Viridiplantae</taxon>
        <taxon>Streptophyta</taxon>
        <taxon>Embryophyta</taxon>
        <taxon>Tracheophyta</taxon>
        <taxon>Spermatophyta</taxon>
        <taxon>Magnoliopsida</taxon>
        <taxon>eudicotyledons</taxon>
        <taxon>Gunneridae</taxon>
        <taxon>Pentapetalae</taxon>
        <taxon>rosids</taxon>
        <taxon>fabids</taxon>
        <taxon>Fabales</taxon>
        <taxon>Fabaceae</taxon>
        <taxon>Papilionoideae</taxon>
        <taxon>50 kb inversion clade</taxon>
        <taxon>dalbergioids sensu lato</taxon>
        <taxon>Dalbergieae</taxon>
        <taxon>Pterocarpus clade</taxon>
        <taxon>Arachis</taxon>
    </lineage>
</organism>
<proteinExistence type="predicted"/>
<evidence type="ECO:0000259" key="1">
    <source>
        <dbReference type="Pfam" id="PF00112"/>
    </source>
</evidence>
<dbReference type="EMBL" id="SDMP01000006">
    <property type="protein sequence ID" value="RYR53353.1"/>
    <property type="molecule type" value="Genomic_DNA"/>
</dbReference>
<dbReference type="Pfam" id="PF00112">
    <property type="entry name" value="Peptidase_C1"/>
    <property type="match status" value="1"/>
</dbReference>
<protein>
    <recommendedName>
        <fullName evidence="1">Peptidase C1A papain C-terminal domain-containing protein</fullName>
    </recommendedName>
</protein>